<keyword evidence="7" id="KW-0406">Ion transport</keyword>
<gene>
    <name evidence="15" type="ORF">IAD18_03655</name>
</gene>
<keyword evidence="6" id="KW-0408">Iron</keyword>
<evidence type="ECO:0000256" key="12">
    <source>
        <dbReference type="RuleBase" id="RU003357"/>
    </source>
</evidence>
<dbReference type="InterPro" id="IPR036942">
    <property type="entry name" value="Beta-barrel_TonB_sf"/>
</dbReference>
<keyword evidence="8 12" id="KW-0798">TonB box</keyword>
<reference evidence="15" key="1">
    <citation type="submission" date="2020-10" db="EMBL/GenBank/DDBJ databases">
        <authorList>
            <person name="Gilroy R."/>
        </authorList>
    </citation>
    <scope>NUCLEOTIDE SEQUENCE</scope>
    <source>
        <strain evidence="15">17073</strain>
    </source>
</reference>
<keyword evidence="9 11" id="KW-0472">Membrane</keyword>
<feature type="domain" description="TonB-dependent receptor plug" evidence="14">
    <location>
        <begin position="2"/>
        <end position="59"/>
    </location>
</feature>
<dbReference type="EMBL" id="DVMS01000104">
    <property type="protein sequence ID" value="HIU38748.1"/>
    <property type="molecule type" value="Genomic_DNA"/>
</dbReference>
<dbReference type="Pfam" id="PF00593">
    <property type="entry name" value="TonB_dep_Rec_b-barrel"/>
    <property type="match status" value="1"/>
</dbReference>
<evidence type="ECO:0000256" key="8">
    <source>
        <dbReference type="ARBA" id="ARBA00023077"/>
    </source>
</evidence>
<comment type="caution">
    <text evidence="15">The sequence shown here is derived from an EMBL/GenBank/DDBJ whole genome shotgun (WGS) entry which is preliminary data.</text>
</comment>
<dbReference type="PANTHER" id="PTHR32552">
    <property type="entry name" value="FERRICHROME IRON RECEPTOR-RELATED"/>
    <property type="match status" value="1"/>
</dbReference>
<dbReference type="Pfam" id="PF07715">
    <property type="entry name" value="Plug"/>
    <property type="match status" value="1"/>
</dbReference>
<evidence type="ECO:0000313" key="16">
    <source>
        <dbReference type="Proteomes" id="UP000824076"/>
    </source>
</evidence>
<dbReference type="InterPro" id="IPR012910">
    <property type="entry name" value="Plug_dom"/>
</dbReference>
<evidence type="ECO:0000256" key="11">
    <source>
        <dbReference type="PROSITE-ProRule" id="PRU01360"/>
    </source>
</evidence>
<reference evidence="15" key="2">
    <citation type="journal article" date="2021" name="PeerJ">
        <title>Extensive microbial diversity within the chicken gut microbiome revealed by metagenomics and culture.</title>
        <authorList>
            <person name="Gilroy R."/>
            <person name="Ravi A."/>
            <person name="Getino M."/>
            <person name="Pursley I."/>
            <person name="Horton D.L."/>
            <person name="Alikhan N.F."/>
            <person name="Baker D."/>
            <person name="Gharbi K."/>
            <person name="Hall N."/>
            <person name="Watson M."/>
            <person name="Adriaenssens E.M."/>
            <person name="Foster-Nyarko E."/>
            <person name="Jarju S."/>
            <person name="Secka A."/>
            <person name="Antonio M."/>
            <person name="Oren A."/>
            <person name="Chaudhuri R.R."/>
            <person name="La Ragione R."/>
            <person name="Hildebrand F."/>
            <person name="Pallen M.J."/>
        </authorList>
    </citation>
    <scope>NUCLEOTIDE SEQUENCE</scope>
    <source>
        <strain evidence="15">17073</strain>
    </source>
</reference>
<keyword evidence="2 11" id="KW-0813">Transport</keyword>
<evidence type="ECO:0000259" key="13">
    <source>
        <dbReference type="Pfam" id="PF00593"/>
    </source>
</evidence>
<evidence type="ECO:0000256" key="7">
    <source>
        <dbReference type="ARBA" id="ARBA00023065"/>
    </source>
</evidence>
<evidence type="ECO:0000256" key="10">
    <source>
        <dbReference type="ARBA" id="ARBA00023237"/>
    </source>
</evidence>
<organism evidence="15 16">
    <name type="scientific">Candidatus Limisoma intestinavium</name>
    <dbReference type="NCBI Taxonomy" id="2840856"/>
    <lineage>
        <taxon>Bacteria</taxon>
        <taxon>Pseudomonadati</taxon>
        <taxon>Bacteroidota</taxon>
        <taxon>Bacteroidia</taxon>
        <taxon>Bacteroidales</taxon>
        <taxon>Candidatus Limisoma</taxon>
    </lineage>
</organism>
<feature type="domain" description="TonB-dependent receptor-like beta-barrel" evidence="13">
    <location>
        <begin position="177"/>
        <end position="615"/>
    </location>
</feature>
<keyword evidence="10 11" id="KW-0998">Cell outer membrane</keyword>
<dbReference type="Gene3D" id="2.40.170.20">
    <property type="entry name" value="TonB-dependent receptor, beta-barrel domain"/>
    <property type="match status" value="1"/>
</dbReference>
<comment type="subcellular location">
    <subcellularLocation>
        <location evidence="1 11">Cell outer membrane</location>
        <topology evidence="1 11">Multi-pass membrane protein</topology>
    </subcellularLocation>
</comment>
<protein>
    <submittedName>
        <fullName evidence="15">TonB-dependent receptor</fullName>
    </submittedName>
</protein>
<comment type="similarity">
    <text evidence="11 12">Belongs to the TonB-dependent receptor family.</text>
</comment>
<evidence type="ECO:0000259" key="14">
    <source>
        <dbReference type="Pfam" id="PF07715"/>
    </source>
</evidence>
<evidence type="ECO:0000256" key="6">
    <source>
        <dbReference type="ARBA" id="ARBA00023004"/>
    </source>
</evidence>
<dbReference type="PANTHER" id="PTHR32552:SF81">
    <property type="entry name" value="TONB-DEPENDENT OUTER MEMBRANE RECEPTOR"/>
    <property type="match status" value="1"/>
</dbReference>
<dbReference type="GO" id="GO:0009279">
    <property type="term" value="C:cell outer membrane"/>
    <property type="evidence" value="ECO:0007669"/>
    <property type="project" value="UniProtKB-SubCell"/>
</dbReference>
<dbReference type="AlphaFoldDB" id="A0A9D1IKH3"/>
<keyword evidence="3 11" id="KW-1134">Transmembrane beta strand</keyword>
<keyword evidence="5 11" id="KW-0812">Transmembrane</keyword>
<dbReference type="PROSITE" id="PS52016">
    <property type="entry name" value="TONB_DEPENDENT_REC_3"/>
    <property type="match status" value="1"/>
</dbReference>
<evidence type="ECO:0000256" key="9">
    <source>
        <dbReference type="ARBA" id="ARBA00023136"/>
    </source>
</evidence>
<accession>A0A9D1IKH3</accession>
<evidence type="ECO:0000256" key="1">
    <source>
        <dbReference type="ARBA" id="ARBA00004571"/>
    </source>
</evidence>
<dbReference type="Proteomes" id="UP000824076">
    <property type="component" value="Unassembled WGS sequence"/>
</dbReference>
<keyword evidence="15" id="KW-0675">Receptor</keyword>
<evidence type="ECO:0000256" key="5">
    <source>
        <dbReference type="ARBA" id="ARBA00022692"/>
    </source>
</evidence>
<evidence type="ECO:0000256" key="3">
    <source>
        <dbReference type="ARBA" id="ARBA00022452"/>
    </source>
</evidence>
<dbReference type="GO" id="GO:0006826">
    <property type="term" value="P:iron ion transport"/>
    <property type="evidence" value="ECO:0007669"/>
    <property type="project" value="UniProtKB-KW"/>
</dbReference>
<evidence type="ECO:0000256" key="4">
    <source>
        <dbReference type="ARBA" id="ARBA00022496"/>
    </source>
</evidence>
<name>A0A9D1IKH3_9BACT</name>
<evidence type="ECO:0000256" key="2">
    <source>
        <dbReference type="ARBA" id="ARBA00022448"/>
    </source>
</evidence>
<feature type="non-terminal residue" evidence="15">
    <location>
        <position position="1"/>
    </location>
</feature>
<keyword evidence="4" id="KW-0410">Iron transport</keyword>
<dbReference type="InterPro" id="IPR039426">
    <property type="entry name" value="TonB-dep_rcpt-like"/>
</dbReference>
<dbReference type="InterPro" id="IPR000531">
    <property type="entry name" value="Beta-barrel_TonB"/>
</dbReference>
<dbReference type="SUPFAM" id="SSF56935">
    <property type="entry name" value="Porins"/>
    <property type="match status" value="1"/>
</dbReference>
<evidence type="ECO:0000313" key="15">
    <source>
        <dbReference type="EMBL" id="HIU38748.1"/>
    </source>
</evidence>
<proteinExistence type="inferred from homology"/>
<sequence length="649" mass="73796">AIYVRGIGTRIDQPAVGMTIDNIPILNKDNYDFDIPDIERITVSRGPQSTMYGRNTMGGLIDIRTLSPLSYQGTRLLAEYGSANSVKAGISHYCKPSPKFGIGASLYFYRTDGVFKNLFNNENCDKEKNGRLMVKTAWLPAERLSIENAASISLVRQGGYPYEFAETQEINYNDTCFYRRTSILDGLTIGWSNGRLSATSITSYQYTDDNMTLDQDFLPVSYFTLTQTKKEHAVTQEIILKNTDDNRFKWISGLFGFYRHTDMDAPVTFKDYGIENLILSKWNEMVSSYPIRWDSDSFLLDSSFSTPNYGASLYGEASCHLGNFKLNAGLRFDYEFIRLRYNSDCSTSYTIYRQNTTDAYSHRDVEIHNKNSLKKDFMQLLPKVSVAFTPNNALEIYASAAKGYKAGGFNTQMFSDVLQQELMSRMGIGERYDVERVVGYEPEKSWNYEIGIHGKWDGIRLFADISAFFINCHDQQLTVFPEGDVTGRVMANAGKTRSAGAEISVRYTPVERLDISLGYGYTNAKFVEFNNGKQDYSGNFIPYAPQNTIFATANYALKTNATAMPYIAFGARVHGAGKIYWNEENSASQNFYARLDANVRFSFKRFSIDFWAKNITRTQYRTFYFVSIQHEFYQRGKPSTFGATLKISI</sequence>